<dbReference type="Gene3D" id="2.40.290.10">
    <property type="match status" value="1"/>
</dbReference>
<feature type="compositionally biased region" description="Polar residues" evidence="3">
    <location>
        <begin position="229"/>
        <end position="242"/>
    </location>
</feature>
<dbReference type="PIRSF" id="PIRSF006493">
    <property type="entry name" value="Prok_Ku"/>
    <property type="match status" value="1"/>
</dbReference>
<evidence type="ECO:0000313" key="5">
    <source>
        <dbReference type="EMBL" id="TSH90117.1"/>
    </source>
</evidence>
<feature type="region of interest" description="Disordered" evidence="3">
    <location>
        <begin position="264"/>
        <end position="335"/>
    </location>
</feature>
<dbReference type="AlphaFoldDB" id="A0A556AB72"/>
<dbReference type="NCBIfam" id="TIGR02772">
    <property type="entry name" value="Ku_bact"/>
    <property type="match status" value="1"/>
</dbReference>
<sequence>MPRIVWKGAIAFGLVHVPVVLHPGSRRSGLDFDWLDKRDMAPVGYQRINKATGKALDSEFIVKGYQYEKGEYVLMNDEDFRQANPTATQTVEIVCFVKAQELPPYYFETPYYLVPDKRGDKGYVLLRETLRKSGLIGIANVVLHTKQHLAAVLPVGGLLLLNTMRYADEVIPADDLKEPPATLEEAGVSRRELEMAERLVADMTERWQPQRFHDTYREDLLARIEQRIDSGQTHSMTEPSQDTGERPRAKVIDLMSMLKQSIETRAGGKPAQGAGKARAKADAPAPRKAAAKTTARKSAAKAPAKAAKKAAKKATRAAPSSKRAGKPTTSRRKAA</sequence>
<dbReference type="RefSeq" id="WP_143950031.1">
    <property type="nucleotide sequence ID" value="NZ_BAABMB010000003.1"/>
</dbReference>
<dbReference type="PANTHER" id="PTHR41251:SF1">
    <property type="entry name" value="NON-HOMOLOGOUS END JOINING PROTEIN KU"/>
    <property type="match status" value="1"/>
</dbReference>
<organism evidence="5 6">
    <name type="scientific">Verticiella sediminum</name>
    <dbReference type="NCBI Taxonomy" id="1247510"/>
    <lineage>
        <taxon>Bacteria</taxon>
        <taxon>Pseudomonadati</taxon>
        <taxon>Pseudomonadota</taxon>
        <taxon>Betaproteobacteria</taxon>
        <taxon>Burkholderiales</taxon>
        <taxon>Alcaligenaceae</taxon>
        <taxon>Verticiella</taxon>
    </lineage>
</organism>
<dbReference type="SMART" id="SM00559">
    <property type="entry name" value="Ku78"/>
    <property type="match status" value="1"/>
</dbReference>
<comment type="subunit">
    <text evidence="2">Homodimer. Interacts with LigD.</text>
</comment>
<dbReference type="Proteomes" id="UP000318405">
    <property type="component" value="Unassembled WGS sequence"/>
</dbReference>
<dbReference type="GO" id="GO:0006303">
    <property type="term" value="P:double-strand break repair via nonhomologous end joining"/>
    <property type="evidence" value="ECO:0007669"/>
    <property type="project" value="UniProtKB-UniRule"/>
</dbReference>
<dbReference type="InterPro" id="IPR016194">
    <property type="entry name" value="SPOC-like_C_dom_sf"/>
</dbReference>
<dbReference type="Pfam" id="PF02735">
    <property type="entry name" value="Ku"/>
    <property type="match status" value="1"/>
</dbReference>
<keyword evidence="1 2" id="KW-0238">DNA-binding</keyword>
<keyword evidence="2" id="KW-0234">DNA repair</keyword>
<dbReference type="GO" id="GO:0003690">
    <property type="term" value="F:double-stranded DNA binding"/>
    <property type="evidence" value="ECO:0007669"/>
    <property type="project" value="UniProtKB-UniRule"/>
</dbReference>
<dbReference type="InterPro" id="IPR006164">
    <property type="entry name" value="DNA_bd_Ku70/Ku80"/>
</dbReference>
<feature type="compositionally biased region" description="Basic residues" evidence="3">
    <location>
        <begin position="323"/>
        <end position="335"/>
    </location>
</feature>
<evidence type="ECO:0000256" key="2">
    <source>
        <dbReference type="HAMAP-Rule" id="MF_01875"/>
    </source>
</evidence>
<feature type="compositionally biased region" description="Basic residues" evidence="3">
    <location>
        <begin position="306"/>
        <end position="315"/>
    </location>
</feature>
<protein>
    <recommendedName>
        <fullName evidence="2">Non-homologous end joining protein Ku</fullName>
    </recommendedName>
</protein>
<dbReference type="OrthoDB" id="9795084at2"/>
<evidence type="ECO:0000313" key="6">
    <source>
        <dbReference type="Proteomes" id="UP000318405"/>
    </source>
</evidence>
<proteinExistence type="inferred from homology"/>
<dbReference type="HAMAP" id="MF_01875">
    <property type="entry name" value="Prokaryotic_Ku"/>
    <property type="match status" value="1"/>
</dbReference>
<feature type="compositionally biased region" description="Low complexity" evidence="3">
    <location>
        <begin position="265"/>
        <end position="293"/>
    </location>
</feature>
<dbReference type="SUPFAM" id="SSF100939">
    <property type="entry name" value="SPOC domain-like"/>
    <property type="match status" value="1"/>
</dbReference>
<dbReference type="GO" id="GO:0006310">
    <property type="term" value="P:DNA recombination"/>
    <property type="evidence" value="ECO:0007669"/>
    <property type="project" value="UniProtKB-KW"/>
</dbReference>
<keyword evidence="6" id="KW-1185">Reference proteome</keyword>
<dbReference type="EMBL" id="VLTJ01000039">
    <property type="protein sequence ID" value="TSH90117.1"/>
    <property type="molecule type" value="Genomic_DNA"/>
</dbReference>
<comment type="function">
    <text evidence="2">With LigD forms a non-homologous end joining (NHEJ) DNA repair enzyme, which repairs dsDNA breaks with reduced fidelity. Binds linear dsDNA with 5'- and 3'- overhangs but not closed circular dsDNA nor ssDNA. Recruits and stimulates the ligase activity of LigD.</text>
</comment>
<dbReference type="CDD" id="cd00789">
    <property type="entry name" value="KU_like"/>
    <property type="match status" value="1"/>
</dbReference>
<evidence type="ECO:0000256" key="3">
    <source>
        <dbReference type="SAM" id="MobiDB-lite"/>
    </source>
</evidence>
<comment type="similarity">
    <text evidence="2">Belongs to the prokaryotic Ku family.</text>
</comment>
<reference evidence="5 6" key="1">
    <citation type="submission" date="2019-07" db="EMBL/GenBank/DDBJ databases">
        <title>Qingshengfaniella alkalisoli gen. nov., sp. nov., isolated from saline soil.</title>
        <authorList>
            <person name="Xu L."/>
            <person name="Huang X.-X."/>
            <person name="Sun J.-Q."/>
        </authorList>
    </citation>
    <scope>NUCLEOTIDE SEQUENCE [LARGE SCALE GENOMIC DNA]</scope>
    <source>
        <strain evidence="5 6">DSM 27279</strain>
    </source>
</reference>
<keyword evidence="2" id="KW-0233">DNA recombination</keyword>
<feature type="region of interest" description="Disordered" evidence="3">
    <location>
        <begin position="228"/>
        <end position="247"/>
    </location>
</feature>
<evidence type="ECO:0000256" key="1">
    <source>
        <dbReference type="ARBA" id="ARBA00023125"/>
    </source>
</evidence>
<comment type="caution">
    <text evidence="5">The sequence shown here is derived from an EMBL/GenBank/DDBJ whole genome shotgun (WGS) entry which is preliminary data.</text>
</comment>
<name>A0A556AB72_9BURK</name>
<accession>A0A556AB72</accession>
<keyword evidence="2" id="KW-0227">DNA damage</keyword>
<dbReference type="PANTHER" id="PTHR41251">
    <property type="entry name" value="NON-HOMOLOGOUS END JOINING PROTEIN KU"/>
    <property type="match status" value="1"/>
</dbReference>
<evidence type="ECO:0000259" key="4">
    <source>
        <dbReference type="SMART" id="SM00559"/>
    </source>
</evidence>
<dbReference type="InterPro" id="IPR009187">
    <property type="entry name" value="Prok_Ku"/>
</dbReference>
<feature type="domain" description="Ku" evidence="4">
    <location>
        <begin position="53"/>
        <end position="181"/>
    </location>
</feature>
<gene>
    <name evidence="2" type="primary">ku</name>
    <name evidence="5" type="ORF">FOZ76_19935</name>
</gene>